<keyword evidence="3" id="KW-1185">Reference proteome</keyword>
<accession>A0A8H3F076</accession>
<evidence type="ECO:0000313" key="2">
    <source>
        <dbReference type="EMBL" id="CAF9916841.1"/>
    </source>
</evidence>
<feature type="compositionally biased region" description="Pro residues" evidence="1">
    <location>
        <begin position="16"/>
        <end position="26"/>
    </location>
</feature>
<dbReference type="Proteomes" id="UP000664521">
    <property type="component" value="Unassembled WGS sequence"/>
</dbReference>
<feature type="region of interest" description="Disordered" evidence="1">
    <location>
        <begin position="1"/>
        <end position="45"/>
    </location>
</feature>
<dbReference type="EMBL" id="CAJPDS010000018">
    <property type="protein sequence ID" value="CAF9916841.1"/>
    <property type="molecule type" value="Genomic_DNA"/>
</dbReference>
<organism evidence="2 3">
    <name type="scientific">Heterodermia speciosa</name>
    <dbReference type="NCBI Taxonomy" id="116794"/>
    <lineage>
        <taxon>Eukaryota</taxon>
        <taxon>Fungi</taxon>
        <taxon>Dikarya</taxon>
        <taxon>Ascomycota</taxon>
        <taxon>Pezizomycotina</taxon>
        <taxon>Lecanoromycetes</taxon>
        <taxon>OSLEUM clade</taxon>
        <taxon>Lecanoromycetidae</taxon>
        <taxon>Caliciales</taxon>
        <taxon>Physciaceae</taxon>
        <taxon>Heterodermia</taxon>
    </lineage>
</organism>
<sequence length="190" mass="20901">PSRLPRPTIATYGLPTPLPTAPPSPTLPSCLANHVTRPPPTPVKPHLTVEDLYARFHEKPRPESKPSSLSARQIRLCPAPASGRQMRITAYFKSARKHTNMTAYGHTNVEAHGHTNDSDVTEQKTQNWKPIARPLTDFQKLKNSANQNARRPSCNQNARFKLRPTASNPRPLLAILEVLTPAVAVGSDSS</sequence>
<evidence type="ECO:0000313" key="3">
    <source>
        <dbReference type="Proteomes" id="UP000664521"/>
    </source>
</evidence>
<name>A0A8H3F076_9LECA</name>
<reference evidence="2" key="1">
    <citation type="submission" date="2021-03" db="EMBL/GenBank/DDBJ databases">
        <authorList>
            <person name="Tagirdzhanova G."/>
        </authorList>
    </citation>
    <scope>NUCLEOTIDE SEQUENCE</scope>
</reference>
<proteinExistence type="predicted"/>
<gene>
    <name evidence="2" type="ORF">HETSPECPRED_003023</name>
</gene>
<dbReference type="AlphaFoldDB" id="A0A8H3F076"/>
<evidence type="ECO:0000256" key="1">
    <source>
        <dbReference type="SAM" id="MobiDB-lite"/>
    </source>
</evidence>
<feature type="non-terminal residue" evidence="2">
    <location>
        <position position="1"/>
    </location>
</feature>
<protein>
    <submittedName>
        <fullName evidence="2">Uncharacterized protein</fullName>
    </submittedName>
</protein>
<comment type="caution">
    <text evidence="2">The sequence shown here is derived from an EMBL/GenBank/DDBJ whole genome shotgun (WGS) entry which is preliminary data.</text>
</comment>